<keyword evidence="1" id="KW-0812">Transmembrane</keyword>
<reference evidence="3" key="1">
    <citation type="submission" date="2007-07" db="EMBL/GenBank/DDBJ databases">
        <title>Complete genome sequence of Campylobacter hominis ATCC BAA-381, a commensal isolated from the human gastrointestinal tract.</title>
        <authorList>
            <person name="Fouts D.E."/>
            <person name="Mongodin E.F."/>
            <person name="Puiu D."/>
            <person name="Sebastian Y."/>
            <person name="Miller W.G."/>
            <person name="Mandrell R.E."/>
            <person name="Nelson K.E."/>
        </authorList>
    </citation>
    <scope>NUCLEOTIDE SEQUENCE [LARGE SCALE GENOMIC DNA]</scope>
    <source>
        <strain evidence="3">ATCC BAA-381 / LMG 19568 / NCTC 13146 / CH001A</strain>
    </source>
</reference>
<proteinExistence type="predicted"/>
<dbReference type="KEGG" id="cha:CHAB381_0288"/>
<protein>
    <submittedName>
        <fullName evidence="2">Uncharacterized protein</fullName>
    </submittedName>
</protein>
<accession>A7I050</accession>
<dbReference type="OrthoDB" id="5917852at2"/>
<keyword evidence="1" id="KW-0472">Membrane</keyword>
<gene>
    <name evidence="2" type="ordered locus">CHAB381_0288</name>
</gene>
<organism evidence="2 3">
    <name type="scientific">Campylobacter hominis (strain ATCC BAA-381 / DSM 21671 / CCUG 45161 / LMG 19568 / NCTC 13146 / CH001A)</name>
    <dbReference type="NCBI Taxonomy" id="360107"/>
    <lineage>
        <taxon>Bacteria</taxon>
        <taxon>Pseudomonadati</taxon>
        <taxon>Campylobacterota</taxon>
        <taxon>Epsilonproteobacteria</taxon>
        <taxon>Campylobacterales</taxon>
        <taxon>Campylobacteraceae</taxon>
        <taxon>Campylobacter</taxon>
    </lineage>
</organism>
<evidence type="ECO:0000313" key="3">
    <source>
        <dbReference type="Proteomes" id="UP000002407"/>
    </source>
</evidence>
<evidence type="ECO:0000313" key="2">
    <source>
        <dbReference type="EMBL" id="ABS52229.1"/>
    </source>
</evidence>
<keyword evidence="3" id="KW-1185">Reference proteome</keyword>
<sequence length="75" mass="8322">MFYAIVAVITAVAMVAVYLLMPVPPEMENAKAKGLDEFSMPTNSNSRVVPELFGTCELKGNIIWFGDLRSKEIKK</sequence>
<feature type="transmembrane region" description="Helical" evidence="1">
    <location>
        <begin position="6"/>
        <end position="23"/>
    </location>
</feature>
<evidence type="ECO:0000256" key="1">
    <source>
        <dbReference type="SAM" id="Phobius"/>
    </source>
</evidence>
<dbReference type="HOGENOM" id="CLU_199054_0_0_7"/>
<dbReference type="AlphaFoldDB" id="A7I050"/>
<dbReference type="eggNOG" id="ENOG5030N0D">
    <property type="taxonomic scope" value="Bacteria"/>
</dbReference>
<name>A7I050_CAMHC</name>
<dbReference type="RefSeq" id="WP_012108172.1">
    <property type="nucleotide sequence ID" value="NC_009714.1"/>
</dbReference>
<dbReference type="EMBL" id="CP000776">
    <property type="protein sequence ID" value="ABS52229.1"/>
    <property type="molecule type" value="Genomic_DNA"/>
</dbReference>
<dbReference type="STRING" id="360107.CHAB381_0288"/>
<keyword evidence="1" id="KW-1133">Transmembrane helix</keyword>
<dbReference type="Proteomes" id="UP000002407">
    <property type="component" value="Chromosome"/>
</dbReference>